<comment type="caution">
    <text evidence="1">The sequence shown here is derived from an EMBL/GenBank/DDBJ whole genome shotgun (WGS) entry which is preliminary data.</text>
</comment>
<name>A0A5J4W0A4_9EUKA</name>
<gene>
    <name evidence="1" type="ORF">EZS28_016169</name>
</gene>
<organism evidence="1 2">
    <name type="scientific">Streblomastix strix</name>
    <dbReference type="NCBI Taxonomy" id="222440"/>
    <lineage>
        <taxon>Eukaryota</taxon>
        <taxon>Metamonada</taxon>
        <taxon>Preaxostyla</taxon>
        <taxon>Oxymonadida</taxon>
        <taxon>Streblomastigidae</taxon>
        <taxon>Streblomastix</taxon>
    </lineage>
</organism>
<sequence length="334" mass="39839">MQNPTMAAREEKFLEKMQHMKKGKGSELNEIEQSISNQTEESDVLFCVGNCADNLDLYRDLLTQHLRQYLAASHIQRWFRRKFYGLNWRKNNENDIENSQEQINSINEDQFMIAKRVTRFNDYSYHLGHIIALQRSIRLFLDQRRFKKFRKNSSLLKRRQKNNGRKLAMNSVYGMRQLFENIDMRRIIIKICVDRMDTMRESFIGALGEKRNNISSYFEDPNANNTKEIQDQGQEILIEILKDLDFMCELTEHFVKYLVQSGQLAKKRDVNLGLNSFCEQFAHQCLETELMKIRRIQSINNNLIKQQESNNIFCIPMYSEEQDINKIFQFHSKF</sequence>
<reference evidence="1 2" key="1">
    <citation type="submission" date="2019-03" db="EMBL/GenBank/DDBJ databases">
        <title>Single cell metagenomics reveals metabolic interactions within the superorganism composed of flagellate Streblomastix strix and complex community of Bacteroidetes bacteria on its surface.</title>
        <authorList>
            <person name="Treitli S.C."/>
            <person name="Kolisko M."/>
            <person name="Husnik F."/>
            <person name="Keeling P."/>
            <person name="Hampl V."/>
        </authorList>
    </citation>
    <scope>NUCLEOTIDE SEQUENCE [LARGE SCALE GENOMIC DNA]</scope>
    <source>
        <strain evidence="1">ST1C</strain>
    </source>
</reference>
<evidence type="ECO:0000313" key="1">
    <source>
        <dbReference type="EMBL" id="KAA6388307.1"/>
    </source>
</evidence>
<dbReference type="AlphaFoldDB" id="A0A5J4W0A4"/>
<evidence type="ECO:0000313" key="2">
    <source>
        <dbReference type="Proteomes" id="UP000324800"/>
    </source>
</evidence>
<protein>
    <submittedName>
        <fullName evidence="1">Uncharacterized protein</fullName>
    </submittedName>
</protein>
<proteinExistence type="predicted"/>
<accession>A0A5J4W0A4</accession>
<dbReference type="Proteomes" id="UP000324800">
    <property type="component" value="Unassembled WGS sequence"/>
</dbReference>
<dbReference type="EMBL" id="SNRW01004035">
    <property type="protein sequence ID" value="KAA6388307.1"/>
    <property type="molecule type" value="Genomic_DNA"/>
</dbReference>